<dbReference type="PANTHER" id="PTHR48068">
    <property type="entry name" value="TAF9 RNA POLYMERASE II, TATA BOX-BINDING PROTEIN (TBP)-ASSOCIATED FACTOR"/>
    <property type="match status" value="1"/>
</dbReference>
<keyword evidence="9" id="KW-1185">Reference proteome</keyword>
<dbReference type="InterPro" id="IPR009072">
    <property type="entry name" value="Histone-fold"/>
</dbReference>
<dbReference type="Gene3D" id="1.10.20.10">
    <property type="entry name" value="Histone, subunit A"/>
    <property type="match status" value="1"/>
</dbReference>
<dbReference type="Gramene" id="Pp3c19_19770V3.1">
    <property type="protein sequence ID" value="Pp3c19_19770V3.1"/>
    <property type="gene ID" value="Pp3c19_19770"/>
</dbReference>
<dbReference type="GO" id="GO:0000124">
    <property type="term" value="C:SAGA complex"/>
    <property type="evidence" value="ECO:0000318"/>
    <property type="project" value="GO_Central"/>
</dbReference>
<evidence type="ECO:0000313" key="8">
    <source>
        <dbReference type="EnsemblPlants" id="Pp3c19_19770V3.1"/>
    </source>
</evidence>
<dbReference type="InterPro" id="IPR003162">
    <property type="entry name" value="TFIID-31"/>
</dbReference>
<dbReference type="RefSeq" id="XP_024403511.1">
    <property type="nucleotide sequence ID" value="XM_024547743.2"/>
</dbReference>
<evidence type="ECO:0000313" key="7">
    <source>
        <dbReference type="EMBL" id="PNR34523.1"/>
    </source>
</evidence>
<feature type="compositionally biased region" description="Acidic residues" evidence="6">
    <location>
        <begin position="135"/>
        <end position="148"/>
    </location>
</feature>
<dbReference type="CDD" id="cd07979">
    <property type="entry name" value="HFD_TAF9"/>
    <property type="match status" value="1"/>
</dbReference>
<dbReference type="FunFam" id="1.10.20.10:FF:000018">
    <property type="entry name" value="Transcription initiation factor TFIID subunit 9"/>
    <property type="match status" value="1"/>
</dbReference>
<sequence length="178" mass="20046">MAEEDDMPRDAKTVKTILESMGVTRFEPRVINQFLDLWYRYVVDVLGDAQTYAEHAGKAAIDCDDVKLAIQSRVNSSFQQPPPRELLVDLAKARNSIPLPKIIGTHGISLPPEADTLIYPNYQLNVPTRTTFRDMDDDIEWEDDDDKEDGGKEVVQPTHLQDSGRKVSFSITGKDSKP</sequence>
<dbReference type="Pfam" id="PF02291">
    <property type="entry name" value="TFIID-31kDa"/>
    <property type="match status" value="1"/>
</dbReference>
<dbReference type="PaxDb" id="3218-PP1S519_2V6.1"/>
<evidence type="ECO:0000256" key="3">
    <source>
        <dbReference type="ARBA" id="ARBA00023015"/>
    </source>
</evidence>
<feature type="region of interest" description="Disordered" evidence="6">
    <location>
        <begin position="135"/>
        <end position="178"/>
    </location>
</feature>
<dbReference type="PANTHER" id="PTHR48068:SF4">
    <property type="entry name" value="TATA-BOX BINDING PROTEIN ASSOCIATED FACTOR 9"/>
    <property type="match status" value="1"/>
</dbReference>
<gene>
    <name evidence="8" type="primary">LOC112295795</name>
    <name evidence="7" type="ORF">PHYPA_024340</name>
</gene>
<comment type="similarity">
    <text evidence="2">Belongs to the TAF9 family.</text>
</comment>
<dbReference type="EMBL" id="ABEU02000019">
    <property type="protein sequence ID" value="PNR34523.1"/>
    <property type="molecule type" value="Genomic_DNA"/>
</dbReference>
<name>A0A2K1IZ21_PHYPA</name>
<dbReference type="SUPFAM" id="SSF47113">
    <property type="entry name" value="Histone-fold"/>
    <property type="match status" value="1"/>
</dbReference>
<evidence type="ECO:0000256" key="6">
    <source>
        <dbReference type="SAM" id="MobiDB-lite"/>
    </source>
</evidence>
<dbReference type="EnsemblPlants" id="Pp3c19_19770V3.2">
    <property type="protein sequence ID" value="Pp3c19_19770V3.2"/>
    <property type="gene ID" value="Pp3c19_19770"/>
</dbReference>
<feature type="compositionally biased region" description="Polar residues" evidence="6">
    <location>
        <begin position="169"/>
        <end position="178"/>
    </location>
</feature>
<dbReference type="STRING" id="3218.A0A2K1IZ21"/>
<keyword evidence="5" id="KW-0539">Nucleus</keyword>
<dbReference type="Gramene" id="Pp3c19_19770V3.2">
    <property type="protein sequence ID" value="Pp3c19_19770V3.2"/>
    <property type="gene ID" value="Pp3c19_19770"/>
</dbReference>
<evidence type="ECO:0000256" key="5">
    <source>
        <dbReference type="ARBA" id="ARBA00023242"/>
    </source>
</evidence>
<dbReference type="FunCoup" id="A0A2K1IZ21">
    <property type="interactions" value="657"/>
</dbReference>
<reference evidence="7 9" key="1">
    <citation type="journal article" date="2008" name="Science">
        <title>The Physcomitrella genome reveals evolutionary insights into the conquest of land by plants.</title>
        <authorList>
            <person name="Rensing S."/>
            <person name="Lang D."/>
            <person name="Zimmer A."/>
            <person name="Terry A."/>
            <person name="Salamov A."/>
            <person name="Shapiro H."/>
            <person name="Nishiyama T."/>
            <person name="Perroud P.-F."/>
            <person name="Lindquist E."/>
            <person name="Kamisugi Y."/>
            <person name="Tanahashi T."/>
            <person name="Sakakibara K."/>
            <person name="Fujita T."/>
            <person name="Oishi K."/>
            <person name="Shin-I T."/>
            <person name="Kuroki Y."/>
            <person name="Toyoda A."/>
            <person name="Suzuki Y."/>
            <person name="Hashimoto A."/>
            <person name="Yamaguchi K."/>
            <person name="Sugano A."/>
            <person name="Kohara Y."/>
            <person name="Fujiyama A."/>
            <person name="Anterola A."/>
            <person name="Aoki S."/>
            <person name="Ashton N."/>
            <person name="Barbazuk W.B."/>
            <person name="Barker E."/>
            <person name="Bennetzen J."/>
            <person name="Bezanilla M."/>
            <person name="Blankenship R."/>
            <person name="Cho S.H."/>
            <person name="Dutcher S."/>
            <person name="Estelle M."/>
            <person name="Fawcett J.A."/>
            <person name="Gundlach H."/>
            <person name="Hanada K."/>
            <person name="Heyl A."/>
            <person name="Hicks K.A."/>
            <person name="Hugh J."/>
            <person name="Lohr M."/>
            <person name="Mayer K."/>
            <person name="Melkozernov A."/>
            <person name="Murata T."/>
            <person name="Nelson D."/>
            <person name="Pils B."/>
            <person name="Prigge M."/>
            <person name="Reiss B."/>
            <person name="Renner T."/>
            <person name="Rombauts S."/>
            <person name="Rushton P."/>
            <person name="Sanderfoot A."/>
            <person name="Schween G."/>
            <person name="Shiu S.-H."/>
            <person name="Stueber K."/>
            <person name="Theodoulou F.L."/>
            <person name="Tu H."/>
            <person name="Van de Peer Y."/>
            <person name="Verrier P.J."/>
            <person name="Waters E."/>
            <person name="Wood A."/>
            <person name="Yang L."/>
            <person name="Cove D."/>
            <person name="Cuming A."/>
            <person name="Hasebe M."/>
            <person name="Lucas S."/>
            <person name="Mishler D.B."/>
            <person name="Reski R."/>
            <person name="Grigoriev I."/>
            <person name="Quatrano R.S."/>
            <person name="Boore J.L."/>
        </authorList>
    </citation>
    <scope>NUCLEOTIDE SEQUENCE [LARGE SCALE GENOMIC DNA]</scope>
    <source>
        <strain evidence="8 9">cv. Gransden 2004</strain>
    </source>
</reference>
<dbReference type="KEGG" id="ppp:112295795"/>
<dbReference type="GeneID" id="112295795"/>
<dbReference type="GO" id="GO:0003713">
    <property type="term" value="F:transcription coactivator activity"/>
    <property type="evidence" value="ECO:0000318"/>
    <property type="project" value="GO_Central"/>
</dbReference>
<dbReference type="GO" id="GO:0051123">
    <property type="term" value="P:RNA polymerase II preinitiation complex assembly"/>
    <property type="evidence" value="ECO:0000318"/>
    <property type="project" value="GO_Central"/>
</dbReference>
<dbReference type="GO" id="GO:0046982">
    <property type="term" value="F:protein heterodimerization activity"/>
    <property type="evidence" value="ECO:0007669"/>
    <property type="project" value="InterPro"/>
</dbReference>
<reference evidence="8" key="3">
    <citation type="submission" date="2020-12" db="UniProtKB">
        <authorList>
            <consortium name="EnsemblPlants"/>
        </authorList>
    </citation>
    <scope>IDENTIFICATION</scope>
</reference>
<dbReference type="OrthoDB" id="341924at2759"/>
<organism evidence="7">
    <name type="scientific">Physcomitrium patens</name>
    <name type="common">Spreading-leaved earth moss</name>
    <name type="synonym">Physcomitrella patens</name>
    <dbReference type="NCBI Taxonomy" id="3218"/>
    <lineage>
        <taxon>Eukaryota</taxon>
        <taxon>Viridiplantae</taxon>
        <taxon>Streptophyta</taxon>
        <taxon>Embryophyta</taxon>
        <taxon>Bryophyta</taxon>
        <taxon>Bryophytina</taxon>
        <taxon>Bryopsida</taxon>
        <taxon>Funariidae</taxon>
        <taxon>Funariales</taxon>
        <taxon>Funariaceae</taxon>
        <taxon>Physcomitrium</taxon>
    </lineage>
</organism>
<protein>
    <recommendedName>
        <fullName evidence="10">Transcription initiation factor TFIID subunit 9</fullName>
    </recommendedName>
</protein>
<evidence type="ECO:0000256" key="1">
    <source>
        <dbReference type="ARBA" id="ARBA00004123"/>
    </source>
</evidence>
<evidence type="ECO:0000313" key="9">
    <source>
        <dbReference type="Proteomes" id="UP000006727"/>
    </source>
</evidence>
<evidence type="ECO:0000256" key="2">
    <source>
        <dbReference type="ARBA" id="ARBA00007646"/>
    </source>
</evidence>
<evidence type="ECO:0008006" key="10">
    <source>
        <dbReference type="Google" id="ProtNLM"/>
    </source>
</evidence>
<proteinExistence type="inferred from homology"/>
<dbReference type="InterPro" id="IPR051431">
    <property type="entry name" value="TFIID_subunit_9"/>
</dbReference>
<dbReference type="OMA" id="YEPRVVT"/>
<accession>A0A2K1IZ21</accession>
<dbReference type="AlphaFoldDB" id="A0A2K1IZ21"/>
<keyword evidence="3" id="KW-0805">Transcription regulation</keyword>
<evidence type="ECO:0000256" key="4">
    <source>
        <dbReference type="ARBA" id="ARBA00023163"/>
    </source>
</evidence>
<dbReference type="Proteomes" id="UP000006727">
    <property type="component" value="Chromosome 19"/>
</dbReference>
<comment type="subcellular location">
    <subcellularLocation>
        <location evidence="1">Nucleus</location>
    </subcellularLocation>
</comment>
<keyword evidence="4" id="KW-0804">Transcription</keyword>
<dbReference type="EnsemblPlants" id="Pp3c19_19770V3.1">
    <property type="protein sequence ID" value="Pp3c19_19770V3.1"/>
    <property type="gene ID" value="Pp3c19_19770"/>
</dbReference>
<dbReference type="GO" id="GO:0005669">
    <property type="term" value="C:transcription factor TFIID complex"/>
    <property type="evidence" value="ECO:0000318"/>
    <property type="project" value="GO_Central"/>
</dbReference>
<reference evidence="7 9" key="2">
    <citation type="journal article" date="2018" name="Plant J.">
        <title>The Physcomitrella patens chromosome-scale assembly reveals moss genome structure and evolution.</title>
        <authorList>
            <person name="Lang D."/>
            <person name="Ullrich K.K."/>
            <person name="Murat F."/>
            <person name="Fuchs J."/>
            <person name="Jenkins J."/>
            <person name="Haas F.B."/>
            <person name="Piednoel M."/>
            <person name="Gundlach H."/>
            <person name="Van Bel M."/>
            <person name="Meyberg R."/>
            <person name="Vives C."/>
            <person name="Morata J."/>
            <person name="Symeonidi A."/>
            <person name="Hiss M."/>
            <person name="Muchero W."/>
            <person name="Kamisugi Y."/>
            <person name="Saleh O."/>
            <person name="Blanc G."/>
            <person name="Decker E.L."/>
            <person name="van Gessel N."/>
            <person name="Grimwood J."/>
            <person name="Hayes R.D."/>
            <person name="Graham S.W."/>
            <person name="Gunter L.E."/>
            <person name="McDaniel S.F."/>
            <person name="Hoernstein S.N.W."/>
            <person name="Larsson A."/>
            <person name="Li F.W."/>
            <person name="Perroud P.F."/>
            <person name="Phillips J."/>
            <person name="Ranjan P."/>
            <person name="Rokshar D.S."/>
            <person name="Rothfels C.J."/>
            <person name="Schneider L."/>
            <person name="Shu S."/>
            <person name="Stevenson D.W."/>
            <person name="Thummler F."/>
            <person name="Tillich M."/>
            <person name="Villarreal Aguilar J.C."/>
            <person name="Widiez T."/>
            <person name="Wong G.K."/>
            <person name="Wymore A."/>
            <person name="Zhang Y."/>
            <person name="Zimmer A.D."/>
            <person name="Quatrano R.S."/>
            <person name="Mayer K.F.X."/>
            <person name="Goodstein D."/>
            <person name="Casacuberta J.M."/>
            <person name="Vandepoele K."/>
            <person name="Reski R."/>
            <person name="Cuming A.C."/>
            <person name="Tuskan G.A."/>
            <person name="Maumus F."/>
            <person name="Salse J."/>
            <person name="Schmutz J."/>
            <person name="Rensing S.A."/>
        </authorList>
    </citation>
    <scope>NUCLEOTIDE SEQUENCE [LARGE SCALE GENOMIC DNA]</scope>
    <source>
        <strain evidence="8 9">cv. Gransden 2004</strain>
    </source>
</reference>